<feature type="transmembrane region" description="Helical" evidence="3">
    <location>
        <begin position="43"/>
        <end position="62"/>
    </location>
</feature>
<name>A0ABV0BHR5_9SPHN</name>
<dbReference type="PROSITE" id="PS00379">
    <property type="entry name" value="CDP_ALCOHOL_P_TRANSF"/>
    <property type="match status" value="1"/>
</dbReference>
<feature type="transmembrane region" description="Helical" evidence="3">
    <location>
        <begin position="101"/>
        <end position="120"/>
    </location>
</feature>
<evidence type="ECO:0000256" key="2">
    <source>
        <dbReference type="RuleBase" id="RU003750"/>
    </source>
</evidence>
<keyword evidence="3" id="KW-0472">Membrane</keyword>
<protein>
    <submittedName>
        <fullName evidence="4">CDP-alcohol phosphatidyltransferase family protein</fullName>
    </submittedName>
</protein>
<comment type="caution">
    <text evidence="4">The sequence shown here is derived from an EMBL/GenBank/DDBJ whole genome shotgun (WGS) entry which is preliminary data.</text>
</comment>
<organism evidence="4 5">
    <name type="scientific">Sphingomonas rustica</name>
    <dbReference type="NCBI Taxonomy" id="3103142"/>
    <lineage>
        <taxon>Bacteria</taxon>
        <taxon>Pseudomonadati</taxon>
        <taxon>Pseudomonadota</taxon>
        <taxon>Alphaproteobacteria</taxon>
        <taxon>Sphingomonadales</taxon>
        <taxon>Sphingomonadaceae</taxon>
        <taxon>Sphingomonas</taxon>
    </lineage>
</organism>
<dbReference type="EMBL" id="JBDIZK010000015">
    <property type="protein sequence ID" value="MEN3749620.1"/>
    <property type="molecule type" value="Genomic_DNA"/>
</dbReference>
<dbReference type="InterPro" id="IPR048254">
    <property type="entry name" value="CDP_ALCOHOL_P_TRANSF_CS"/>
</dbReference>
<evidence type="ECO:0000256" key="3">
    <source>
        <dbReference type="SAM" id="Phobius"/>
    </source>
</evidence>
<accession>A0ABV0BHR5</accession>
<feature type="transmembrane region" description="Helical" evidence="3">
    <location>
        <begin position="240"/>
        <end position="259"/>
    </location>
</feature>
<evidence type="ECO:0000313" key="5">
    <source>
        <dbReference type="Proteomes" id="UP001427805"/>
    </source>
</evidence>
<dbReference type="Pfam" id="PF01066">
    <property type="entry name" value="CDP-OH_P_transf"/>
    <property type="match status" value="1"/>
</dbReference>
<dbReference type="InterPro" id="IPR000462">
    <property type="entry name" value="CDP-OH_P_trans"/>
</dbReference>
<keyword evidence="3" id="KW-1133">Transmembrane helix</keyword>
<feature type="transmembrane region" description="Helical" evidence="3">
    <location>
        <begin position="216"/>
        <end position="234"/>
    </location>
</feature>
<dbReference type="Proteomes" id="UP001427805">
    <property type="component" value="Unassembled WGS sequence"/>
</dbReference>
<feature type="transmembrane region" description="Helical" evidence="3">
    <location>
        <begin position="68"/>
        <end position="89"/>
    </location>
</feature>
<evidence type="ECO:0000256" key="1">
    <source>
        <dbReference type="ARBA" id="ARBA00022679"/>
    </source>
</evidence>
<keyword evidence="3" id="KW-0812">Transmembrane</keyword>
<keyword evidence="5" id="KW-1185">Reference proteome</keyword>
<keyword evidence="1 2" id="KW-0808">Transferase</keyword>
<comment type="similarity">
    <text evidence="2">Belongs to the CDP-alcohol phosphatidyltransferase class-I family.</text>
</comment>
<dbReference type="InterPro" id="IPR043130">
    <property type="entry name" value="CDP-OH_PTrfase_TM_dom"/>
</dbReference>
<dbReference type="RefSeq" id="WP_346248665.1">
    <property type="nucleotide sequence ID" value="NZ_JBDIZK010000015.1"/>
</dbReference>
<reference evidence="4 5" key="1">
    <citation type="submission" date="2024-05" db="EMBL/GenBank/DDBJ databases">
        <title>Sphingomonas sp. HF-S3 16S ribosomal RNA gene Genome sequencing and assembly.</title>
        <authorList>
            <person name="Lee H."/>
        </authorList>
    </citation>
    <scope>NUCLEOTIDE SEQUENCE [LARGE SCALE GENOMIC DNA]</scope>
    <source>
        <strain evidence="4 5">HF-S3</strain>
    </source>
</reference>
<gene>
    <name evidence="4" type="ORF">TPR58_20775</name>
</gene>
<dbReference type="Gene3D" id="1.20.120.1760">
    <property type="match status" value="1"/>
</dbReference>
<sequence length="281" mass="30507">MTPPQPDGSRFRRIEDPTNLWIIHPAARALLPWFVARGISANSVSIGGLILGATAALSYAQWHSWPLAVLGLALSVGWLIADGLDGMIARATGTASALGRALDGLCDHGVFILIYVVLAFSMGDTGVWPLVFAAGAAHALQSNLYESERARFHRRIRGVAIGATAPSRNPLVQLYDHIAGGLDRFAGRFDTALGAQRNPAPLADAYRDAATPPMRLMSLLSANMRVYAIFLACIAGDPRWFWWVELGPLTAILLVGLIWHRRVEARLVRQDALHLIPNIEP</sequence>
<evidence type="ECO:0000313" key="4">
    <source>
        <dbReference type="EMBL" id="MEN3749620.1"/>
    </source>
</evidence>
<proteinExistence type="inferred from homology"/>